<proteinExistence type="predicted"/>
<evidence type="ECO:0000313" key="1">
    <source>
        <dbReference type="Proteomes" id="UP000887578"/>
    </source>
</evidence>
<dbReference type="WBParaSite" id="PDA_v2.g13534.t1">
    <property type="protein sequence ID" value="PDA_v2.g13534.t1"/>
    <property type="gene ID" value="PDA_v2.g13534"/>
</dbReference>
<accession>A0A914P6G2</accession>
<reference evidence="2" key="1">
    <citation type="submission" date="2022-11" db="UniProtKB">
        <authorList>
            <consortium name="WormBaseParasite"/>
        </authorList>
    </citation>
    <scope>IDENTIFICATION</scope>
</reference>
<sequence length="299" mass="35375">MNSDNDDDVSLMPPSAKRRRISCELGFRESILNYLKKNANPKVLLKLMQVSKYFWFKEFPFIVIKDLKYKKNKWKFRPLQWPKPHFFDTRKFQPFDFDNNSKQLWITESLSLDNEENTTVASLLISRVAVCDATALDFDNQRICESELKLFNGDKVEEVFFWGTMITDSNGEILPVEDVLQLLPTVSDFSYRFDDDGLDFTSESTMNIIEHLKVSGVKTFDLENIPETFDFDAFFKFMHENPKKKYDLSFNYDISVEYIQKLQNAVDYFIENCLTDKSKVLIEFVYQTDESYDKLWSTW</sequence>
<name>A0A914P6G2_9BILA</name>
<dbReference type="Proteomes" id="UP000887578">
    <property type="component" value="Unplaced"/>
</dbReference>
<dbReference type="AlphaFoldDB" id="A0A914P6G2"/>
<keyword evidence="1" id="KW-1185">Reference proteome</keyword>
<evidence type="ECO:0000313" key="2">
    <source>
        <dbReference type="WBParaSite" id="PDA_v2.g13534.t1"/>
    </source>
</evidence>
<protein>
    <submittedName>
        <fullName evidence="2">Uncharacterized protein</fullName>
    </submittedName>
</protein>
<organism evidence="1 2">
    <name type="scientific">Panagrolaimus davidi</name>
    <dbReference type="NCBI Taxonomy" id="227884"/>
    <lineage>
        <taxon>Eukaryota</taxon>
        <taxon>Metazoa</taxon>
        <taxon>Ecdysozoa</taxon>
        <taxon>Nematoda</taxon>
        <taxon>Chromadorea</taxon>
        <taxon>Rhabditida</taxon>
        <taxon>Tylenchina</taxon>
        <taxon>Panagrolaimomorpha</taxon>
        <taxon>Panagrolaimoidea</taxon>
        <taxon>Panagrolaimidae</taxon>
        <taxon>Panagrolaimus</taxon>
    </lineage>
</organism>